<dbReference type="InterPro" id="IPR027417">
    <property type="entry name" value="P-loop_NTPase"/>
</dbReference>
<dbReference type="GO" id="GO:0015031">
    <property type="term" value="P:protein transport"/>
    <property type="evidence" value="ECO:0007669"/>
    <property type="project" value="UniProtKB-KW"/>
</dbReference>
<dbReference type="GO" id="GO:0005525">
    <property type="term" value="F:GTP binding"/>
    <property type="evidence" value="ECO:0007669"/>
    <property type="project" value="UniProtKB-KW"/>
</dbReference>
<dbReference type="InterPro" id="IPR006703">
    <property type="entry name" value="G_AIG1"/>
</dbReference>
<evidence type="ECO:0000313" key="20">
    <source>
        <dbReference type="Proteomes" id="UP001165289"/>
    </source>
</evidence>
<organism evidence="19 20">
    <name type="scientific">Oopsacas minuta</name>
    <dbReference type="NCBI Taxonomy" id="111878"/>
    <lineage>
        <taxon>Eukaryota</taxon>
        <taxon>Metazoa</taxon>
        <taxon>Porifera</taxon>
        <taxon>Hexactinellida</taxon>
        <taxon>Hexasterophora</taxon>
        <taxon>Lyssacinosida</taxon>
        <taxon>Leucopsacidae</taxon>
        <taxon>Oopsacas</taxon>
    </lineage>
</organism>
<keyword evidence="10" id="KW-0378">Hydrolase</keyword>
<evidence type="ECO:0000256" key="16">
    <source>
        <dbReference type="ARBA" id="ARBA00023136"/>
    </source>
</evidence>
<keyword evidence="4" id="KW-0813">Transport</keyword>
<dbReference type="PANTHER" id="PTHR10903">
    <property type="entry name" value="GTPASE, IMAP FAMILY MEMBER-RELATED"/>
    <property type="match status" value="1"/>
</dbReference>
<evidence type="ECO:0000256" key="14">
    <source>
        <dbReference type="ARBA" id="ARBA00022989"/>
    </source>
</evidence>
<dbReference type="GO" id="GO:0016787">
    <property type="term" value="F:hydrolase activity"/>
    <property type="evidence" value="ECO:0007669"/>
    <property type="project" value="UniProtKB-KW"/>
</dbReference>
<comment type="subcellular location">
    <subcellularLocation>
        <location evidence="2">Membrane</location>
        <topology evidence="2">Single-pass membrane protein</topology>
    </subcellularLocation>
    <subcellularLocation>
        <location evidence="17">Plastid</location>
        <location evidence="17">Chloroplast outer membrane</location>
    </subcellularLocation>
</comment>
<protein>
    <recommendedName>
        <fullName evidence="18">AIG1-type G domain-containing protein</fullName>
    </recommendedName>
</protein>
<evidence type="ECO:0000259" key="18">
    <source>
        <dbReference type="Pfam" id="PF04548"/>
    </source>
</evidence>
<feature type="domain" description="AIG1-type G" evidence="18">
    <location>
        <begin position="21"/>
        <end position="221"/>
    </location>
</feature>
<comment type="cofactor">
    <cofactor evidence="1">
        <name>Mg(2+)</name>
        <dbReference type="ChEBI" id="CHEBI:18420"/>
    </cofactor>
</comment>
<proteinExistence type="inferred from homology"/>
<evidence type="ECO:0000313" key="19">
    <source>
        <dbReference type="EMBL" id="KAI6660084.1"/>
    </source>
</evidence>
<keyword evidence="12" id="KW-0460">Magnesium</keyword>
<dbReference type="GO" id="GO:0046872">
    <property type="term" value="F:metal ion binding"/>
    <property type="evidence" value="ECO:0007669"/>
    <property type="project" value="UniProtKB-KW"/>
</dbReference>
<keyword evidence="6" id="KW-0934">Plastid</keyword>
<dbReference type="SUPFAM" id="SSF52540">
    <property type="entry name" value="P-loop containing nucleoside triphosphate hydrolases"/>
    <property type="match status" value="1"/>
</dbReference>
<keyword evidence="11" id="KW-1002">Plastid outer membrane</keyword>
<evidence type="ECO:0000256" key="2">
    <source>
        <dbReference type="ARBA" id="ARBA00004167"/>
    </source>
</evidence>
<dbReference type="GO" id="GO:0016020">
    <property type="term" value="C:membrane"/>
    <property type="evidence" value="ECO:0007669"/>
    <property type="project" value="UniProtKB-SubCell"/>
</dbReference>
<evidence type="ECO:0000256" key="17">
    <source>
        <dbReference type="ARBA" id="ARBA00024013"/>
    </source>
</evidence>
<dbReference type="Gene3D" id="3.40.50.300">
    <property type="entry name" value="P-loop containing nucleotide triphosphate hydrolases"/>
    <property type="match status" value="1"/>
</dbReference>
<comment type="caution">
    <text evidence="19">The sequence shown here is derived from an EMBL/GenBank/DDBJ whole genome shotgun (WGS) entry which is preliminary data.</text>
</comment>
<keyword evidence="16" id="KW-0472">Membrane</keyword>
<keyword evidence="20" id="KW-1185">Reference proteome</keyword>
<evidence type="ECO:0000256" key="9">
    <source>
        <dbReference type="ARBA" id="ARBA00022741"/>
    </source>
</evidence>
<evidence type="ECO:0000256" key="15">
    <source>
        <dbReference type="ARBA" id="ARBA00023134"/>
    </source>
</evidence>
<keyword evidence="14" id="KW-1133">Transmembrane helix</keyword>
<evidence type="ECO:0000256" key="5">
    <source>
        <dbReference type="ARBA" id="ARBA00022528"/>
    </source>
</evidence>
<evidence type="ECO:0000256" key="13">
    <source>
        <dbReference type="ARBA" id="ARBA00022927"/>
    </source>
</evidence>
<evidence type="ECO:0000256" key="7">
    <source>
        <dbReference type="ARBA" id="ARBA00022692"/>
    </source>
</evidence>
<keyword evidence="15" id="KW-0342">GTP-binding</keyword>
<sequence length="490" mass="56524">MFKSIKSILGGRVHENGERSFILIGQVSDGKSTFGNLLFGGGDDGPFRTHTGRDAFGLTQEQMGMLTQVNRRVIDGGIDEDQRLNFQIIDQPGLSDPNFEIQDHAKNLIKCIKTSHIEMSVTFILVFNLNSPYISQSTFNDILQLADLLALSSYSLFGNAVIVFTHVDQLGDVDYEEKLNEKLKDTKWIGLQIILNLVENRYIFVNGLDKHDDNRNRILKLLFHLSKPTLRIILHGNNNFPHEEMQDLLGITGNCSFDHEKYRLEINFTDDLDVFEPNTPLDLEREIGTTVDQSIALLNVRENLRRNVALSRIVSKSNSRYIWVEDNPRQNYKTIINRVIEQCLEVKYYCEGRDFIDGSVIREMNRLERELRKFKQISKGSPKKKISHKEELLDQVWPIQRVSEMKYSDIMTRTLFSTKSGVISGRMAMFYLRKMKPNISNKLISELFPNPDETVSKEDFIRRLIESNVGKYIDIPNRKSTIRDPLLSLQ</sequence>
<dbReference type="InterPro" id="IPR045058">
    <property type="entry name" value="GIMA/IAN/Toc"/>
</dbReference>
<dbReference type="Pfam" id="PF04548">
    <property type="entry name" value="AIG1"/>
    <property type="match status" value="1"/>
</dbReference>
<evidence type="ECO:0000256" key="12">
    <source>
        <dbReference type="ARBA" id="ARBA00022842"/>
    </source>
</evidence>
<name>A0AAV7KHL1_9METZ</name>
<dbReference type="EMBL" id="JAKMXF010000044">
    <property type="protein sequence ID" value="KAI6660084.1"/>
    <property type="molecule type" value="Genomic_DNA"/>
</dbReference>
<reference evidence="19 20" key="1">
    <citation type="journal article" date="2023" name="BMC Biol.">
        <title>The compact genome of the sponge Oopsacas minuta (Hexactinellida) is lacking key metazoan core genes.</title>
        <authorList>
            <person name="Santini S."/>
            <person name="Schenkelaars Q."/>
            <person name="Jourda C."/>
            <person name="Duchesne M."/>
            <person name="Belahbib H."/>
            <person name="Rocher C."/>
            <person name="Selva M."/>
            <person name="Riesgo A."/>
            <person name="Vervoort M."/>
            <person name="Leys S.P."/>
            <person name="Kodjabachian L."/>
            <person name="Le Bivic A."/>
            <person name="Borchiellini C."/>
            <person name="Claverie J.M."/>
            <person name="Renard E."/>
        </authorList>
    </citation>
    <scope>NUCLEOTIDE SEQUENCE [LARGE SCALE GENOMIC DNA]</scope>
    <source>
        <strain evidence="19">SPO-2</strain>
    </source>
</reference>
<accession>A0AAV7KHL1</accession>
<keyword evidence="5" id="KW-0150">Chloroplast</keyword>
<gene>
    <name evidence="19" type="ORF">LOD99_14425</name>
</gene>
<dbReference type="Proteomes" id="UP001165289">
    <property type="component" value="Unassembled WGS sequence"/>
</dbReference>
<evidence type="ECO:0000256" key="4">
    <source>
        <dbReference type="ARBA" id="ARBA00022448"/>
    </source>
</evidence>
<keyword evidence="9" id="KW-0547">Nucleotide-binding</keyword>
<keyword evidence="8" id="KW-0479">Metal-binding</keyword>
<dbReference type="AlphaFoldDB" id="A0AAV7KHL1"/>
<evidence type="ECO:0000256" key="6">
    <source>
        <dbReference type="ARBA" id="ARBA00022640"/>
    </source>
</evidence>
<evidence type="ECO:0000256" key="11">
    <source>
        <dbReference type="ARBA" id="ARBA00022805"/>
    </source>
</evidence>
<evidence type="ECO:0000256" key="1">
    <source>
        <dbReference type="ARBA" id="ARBA00001946"/>
    </source>
</evidence>
<evidence type="ECO:0000256" key="10">
    <source>
        <dbReference type="ARBA" id="ARBA00022801"/>
    </source>
</evidence>
<comment type="similarity">
    <text evidence="3">Belongs to the TRAFAC class TrmE-Era-EngA-EngB-Septin-like GTPase superfamily. AIG1/Toc34/Toc159-like paraseptin GTPase family. IAN subfamily.</text>
</comment>
<keyword evidence="7" id="KW-0812">Transmembrane</keyword>
<evidence type="ECO:0000256" key="3">
    <source>
        <dbReference type="ARBA" id="ARBA00008535"/>
    </source>
</evidence>
<evidence type="ECO:0000256" key="8">
    <source>
        <dbReference type="ARBA" id="ARBA00022723"/>
    </source>
</evidence>
<dbReference type="PANTHER" id="PTHR10903:SF135">
    <property type="entry name" value="TRANSLOCASE OF CHLOROPLAST 120, CHLOROPLASTIC-RELATED"/>
    <property type="match status" value="1"/>
</dbReference>
<keyword evidence="13" id="KW-0653">Protein transport</keyword>